<reference evidence="2 3" key="1">
    <citation type="journal article" date="2013" name="BMC Genomics">
        <title>Genomics-driven discovery of the pneumocandin biosynthetic gene cluster in the fungus Glarea lozoyensis.</title>
        <authorList>
            <person name="Chen L."/>
            <person name="Yue Q."/>
            <person name="Zhang X."/>
            <person name="Xiang M."/>
            <person name="Wang C."/>
            <person name="Li S."/>
            <person name="Che Y."/>
            <person name="Ortiz-Lopez F.J."/>
            <person name="Bills G.F."/>
            <person name="Liu X."/>
            <person name="An Z."/>
        </authorList>
    </citation>
    <scope>NUCLEOTIDE SEQUENCE [LARGE SCALE GENOMIC DNA]</scope>
    <source>
        <strain evidence="3">ATCC 20868 / MF5171</strain>
    </source>
</reference>
<evidence type="ECO:0000259" key="1">
    <source>
        <dbReference type="Pfam" id="PF01370"/>
    </source>
</evidence>
<keyword evidence="3" id="KW-1185">Reference proteome</keyword>
<dbReference type="GeneID" id="19470359"/>
<organism evidence="2 3">
    <name type="scientific">Glarea lozoyensis (strain ATCC 20868 / MF5171)</name>
    <dbReference type="NCBI Taxonomy" id="1116229"/>
    <lineage>
        <taxon>Eukaryota</taxon>
        <taxon>Fungi</taxon>
        <taxon>Dikarya</taxon>
        <taxon>Ascomycota</taxon>
        <taxon>Pezizomycotina</taxon>
        <taxon>Leotiomycetes</taxon>
        <taxon>Helotiales</taxon>
        <taxon>Helotiaceae</taxon>
        <taxon>Glarea</taxon>
    </lineage>
</organism>
<dbReference type="InterPro" id="IPR036291">
    <property type="entry name" value="NAD(P)-bd_dom_sf"/>
</dbReference>
<dbReference type="eggNOG" id="KOG1502">
    <property type="taxonomic scope" value="Eukaryota"/>
</dbReference>
<dbReference type="Gene3D" id="3.40.50.720">
    <property type="entry name" value="NAD(P)-binding Rossmann-like Domain"/>
    <property type="match status" value="1"/>
</dbReference>
<dbReference type="EMBL" id="KE145354">
    <property type="protein sequence ID" value="EPE35618.1"/>
    <property type="molecule type" value="Genomic_DNA"/>
</dbReference>
<name>S3EBC7_GLAL2</name>
<dbReference type="OrthoDB" id="2130169at2759"/>
<dbReference type="RefSeq" id="XP_008077697.1">
    <property type="nucleotide sequence ID" value="XM_008079506.1"/>
</dbReference>
<feature type="domain" description="NAD-dependent epimerase/dehydratase" evidence="1">
    <location>
        <begin position="5"/>
        <end position="229"/>
    </location>
</feature>
<dbReference type="GO" id="GO:0004029">
    <property type="term" value="F:aldehyde dehydrogenase (NAD+) activity"/>
    <property type="evidence" value="ECO:0007669"/>
    <property type="project" value="TreeGrafter"/>
</dbReference>
<dbReference type="HOGENOM" id="CLU_007383_12_2_1"/>
<dbReference type="InterPro" id="IPR051783">
    <property type="entry name" value="NAD(P)-dependent_oxidoreduct"/>
</dbReference>
<proteinExistence type="predicted"/>
<dbReference type="GO" id="GO:0005737">
    <property type="term" value="C:cytoplasm"/>
    <property type="evidence" value="ECO:0007669"/>
    <property type="project" value="TreeGrafter"/>
</dbReference>
<dbReference type="SUPFAM" id="SSF51735">
    <property type="entry name" value="NAD(P)-binding Rossmann-fold domains"/>
    <property type="match status" value="1"/>
</dbReference>
<protein>
    <submittedName>
        <fullName evidence="2">NAD(P)-binding Rossmann-fold containing protein</fullName>
    </submittedName>
</protein>
<evidence type="ECO:0000313" key="3">
    <source>
        <dbReference type="Proteomes" id="UP000016922"/>
    </source>
</evidence>
<dbReference type="Proteomes" id="UP000016922">
    <property type="component" value="Unassembled WGS sequence"/>
</dbReference>
<dbReference type="Pfam" id="PF01370">
    <property type="entry name" value="Epimerase"/>
    <property type="match status" value="1"/>
</dbReference>
<dbReference type="OMA" id="DGYFFVE"/>
<dbReference type="AlphaFoldDB" id="S3EBC7"/>
<dbReference type="STRING" id="1116229.S3EBC7"/>
<sequence length="327" mass="35543">MSPKIFMTGASGYIGGQFLHNISSKHPDYQITALVRTEAQKTAISKLQPATTFVIGDLDSNDIIVEESSKADVVLQLADADHVPATHSIMEGIVLGGKKGVFIHLSGAANIFSTLLHHGTASTKTWSDIHDLPQIQNFDETHIHHTTEQLLFHAQETHGIKSAIVAPAGIFGVGEGIKKLSFGIPPLLEAFKKRGKMFAVNEGLNTMAASHVKDVADVLVMFVEEALEAESKKITWGGDAFYYVESGGYVFADLAAAVGKLMVEKGLIGSEEVERISPEEVLEMHFAAALMWGSNMDVKADRLKGLGWEPKQKDVFEYLEEMLPRGA</sequence>
<accession>S3EBC7</accession>
<evidence type="ECO:0000313" key="2">
    <source>
        <dbReference type="EMBL" id="EPE35618.1"/>
    </source>
</evidence>
<dbReference type="KEGG" id="glz:GLAREA_11318"/>
<dbReference type="InterPro" id="IPR001509">
    <property type="entry name" value="Epimerase_deHydtase"/>
</dbReference>
<gene>
    <name evidence="2" type="ORF">GLAREA_11318</name>
</gene>
<dbReference type="PANTHER" id="PTHR48079:SF6">
    <property type="entry name" value="NAD(P)-BINDING DOMAIN-CONTAINING PROTEIN-RELATED"/>
    <property type="match status" value="1"/>
</dbReference>
<dbReference type="PANTHER" id="PTHR48079">
    <property type="entry name" value="PROTEIN YEEZ"/>
    <property type="match status" value="1"/>
</dbReference>